<reference evidence="5 6" key="1">
    <citation type="submission" date="2019-03" db="EMBL/GenBank/DDBJ databases">
        <title>Genomic Encyclopedia of Type Strains, Phase III (KMG-III): the genomes of soil and plant-associated and newly described type strains.</title>
        <authorList>
            <person name="Whitman W."/>
        </authorList>
    </citation>
    <scope>NUCLEOTIDE SEQUENCE [LARGE SCALE GENOMIC DNA]</scope>
    <source>
        <strain evidence="5 6">CGMCC 1.7002</strain>
    </source>
</reference>
<name>A0A4R6VPY5_9HYPH</name>
<dbReference type="Gene3D" id="1.10.1660.10">
    <property type="match status" value="1"/>
</dbReference>
<dbReference type="GO" id="GO:0003677">
    <property type="term" value="F:DNA binding"/>
    <property type="evidence" value="ECO:0007669"/>
    <property type="project" value="UniProtKB-KW"/>
</dbReference>
<keyword evidence="3" id="KW-0804">Transcription</keyword>
<sequence>MVKEYSIGQLSKLCDVKVPTIRYYEEIELLDPPGRTAGGQRRYPQAARDRLSMIAHARDLGFSIDSIREFIRMADHPSAPCEDLDLIAEKHLSDVRKRIKQLQALETELTAMLKSCDHGSVAECRILTVLSDHDQCKTQH</sequence>
<evidence type="ECO:0000313" key="6">
    <source>
        <dbReference type="Proteomes" id="UP000295391"/>
    </source>
</evidence>
<dbReference type="EMBL" id="SNYR01000002">
    <property type="protein sequence ID" value="TDQ64342.1"/>
    <property type="molecule type" value="Genomic_DNA"/>
</dbReference>
<dbReference type="PANTHER" id="PTHR30204">
    <property type="entry name" value="REDOX-CYCLING DRUG-SENSING TRANSCRIPTIONAL ACTIVATOR SOXR"/>
    <property type="match status" value="1"/>
</dbReference>
<comment type="caution">
    <text evidence="5">The sequence shown here is derived from an EMBL/GenBank/DDBJ whole genome shotgun (WGS) entry which is preliminary data.</text>
</comment>
<evidence type="ECO:0000256" key="2">
    <source>
        <dbReference type="ARBA" id="ARBA00023125"/>
    </source>
</evidence>
<dbReference type="GO" id="GO:0003700">
    <property type="term" value="F:DNA-binding transcription factor activity"/>
    <property type="evidence" value="ECO:0007669"/>
    <property type="project" value="InterPro"/>
</dbReference>
<dbReference type="InterPro" id="IPR047057">
    <property type="entry name" value="MerR_fam"/>
</dbReference>
<proteinExistence type="predicted"/>
<protein>
    <submittedName>
        <fullName evidence="5">DNA-binding transcriptional MerR regulator</fullName>
    </submittedName>
</protein>
<dbReference type="InterPro" id="IPR000551">
    <property type="entry name" value="MerR-type_HTH_dom"/>
</dbReference>
<organism evidence="5 6">
    <name type="scientific">Maritalea mobilis</name>
    <dbReference type="NCBI Taxonomy" id="483324"/>
    <lineage>
        <taxon>Bacteria</taxon>
        <taxon>Pseudomonadati</taxon>
        <taxon>Pseudomonadota</taxon>
        <taxon>Alphaproteobacteria</taxon>
        <taxon>Hyphomicrobiales</taxon>
        <taxon>Devosiaceae</taxon>
        <taxon>Maritalea</taxon>
    </lineage>
</organism>
<keyword evidence="2 5" id="KW-0238">DNA-binding</keyword>
<evidence type="ECO:0000256" key="1">
    <source>
        <dbReference type="ARBA" id="ARBA00023015"/>
    </source>
</evidence>
<dbReference type="CDD" id="cd04785">
    <property type="entry name" value="HTH_CadR-PbrR-like"/>
    <property type="match status" value="1"/>
</dbReference>
<accession>A0A4R6VPY5</accession>
<dbReference type="SUPFAM" id="SSF46955">
    <property type="entry name" value="Putative DNA-binding domain"/>
    <property type="match status" value="1"/>
</dbReference>
<evidence type="ECO:0000313" key="5">
    <source>
        <dbReference type="EMBL" id="TDQ64342.1"/>
    </source>
</evidence>
<gene>
    <name evidence="5" type="ORF">ATL17_2359</name>
</gene>
<dbReference type="InterPro" id="IPR009061">
    <property type="entry name" value="DNA-bd_dom_put_sf"/>
</dbReference>
<dbReference type="RefSeq" id="WP_133572953.1">
    <property type="nucleotide sequence ID" value="NZ_SNYR01000002.1"/>
</dbReference>
<dbReference type="Pfam" id="PF00376">
    <property type="entry name" value="MerR"/>
    <property type="match status" value="1"/>
</dbReference>
<dbReference type="SMART" id="SM00422">
    <property type="entry name" value="HTH_MERR"/>
    <property type="match status" value="1"/>
</dbReference>
<dbReference type="PANTHER" id="PTHR30204:SF92">
    <property type="entry name" value="HTH-TYPE TRANSCRIPTIONAL REGULATOR ZNTR"/>
    <property type="match status" value="1"/>
</dbReference>
<dbReference type="InterPro" id="IPR015358">
    <property type="entry name" value="Tscrpt_reg_MerR_DNA-bd"/>
</dbReference>
<dbReference type="PRINTS" id="PR00040">
    <property type="entry name" value="HTHMERR"/>
</dbReference>
<feature type="domain" description="HTH merR-type" evidence="4">
    <location>
        <begin position="4"/>
        <end position="73"/>
    </location>
</feature>
<evidence type="ECO:0000259" key="4">
    <source>
        <dbReference type="PROSITE" id="PS50937"/>
    </source>
</evidence>
<evidence type="ECO:0000256" key="3">
    <source>
        <dbReference type="ARBA" id="ARBA00023163"/>
    </source>
</evidence>
<keyword evidence="1" id="KW-0805">Transcription regulation</keyword>
<dbReference type="AlphaFoldDB" id="A0A4R6VPY5"/>
<keyword evidence="6" id="KW-1185">Reference proteome</keyword>
<dbReference type="PROSITE" id="PS50937">
    <property type="entry name" value="HTH_MERR_2"/>
    <property type="match status" value="1"/>
</dbReference>
<dbReference type="Proteomes" id="UP000295391">
    <property type="component" value="Unassembled WGS sequence"/>
</dbReference>
<dbReference type="OrthoDB" id="9802944at2"/>
<dbReference type="Pfam" id="PF09278">
    <property type="entry name" value="MerR-DNA-bind"/>
    <property type="match status" value="1"/>
</dbReference>